<dbReference type="InterPro" id="IPR024590">
    <property type="entry name" value="HrpA_C"/>
</dbReference>
<organism evidence="2 3">
    <name type="scientific">Acidiferrimicrobium australe</name>
    <dbReference type="NCBI Taxonomy" id="2664430"/>
    <lineage>
        <taxon>Bacteria</taxon>
        <taxon>Bacillati</taxon>
        <taxon>Actinomycetota</taxon>
        <taxon>Acidimicrobiia</taxon>
        <taxon>Acidimicrobiales</taxon>
        <taxon>Acidimicrobiaceae</taxon>
        <taxon>Acidiferrimicrobium</taxon>
    </lineage>
</organism>
<sequence>FDRWWRDARRSEPDRMTLRPADYVRPGAGRIRFEDYPDVWVVGGLRLALAYRYAPLTEEDGVTVAVPLAALPRLADDELSWHIPGYRSELVAALVRQLPKEARRLLGPVPEAVAEFLAARGPGEGDLHDVLASWVIARTGAALPTRLWDRPEDLPAHLRPRFAVVDGRGRELAHSRDLGALRQRLREPLRAAIAGAASSYEHPPETAWRFGTIPDRVEVTVAGQELAAYPGLVTEGAAVAVRVFARRAERDAAAGPATRTLLLLGTNPPTARATRSLPQDAKLALAHVPHASLAAFLEDCAGAAVDQLLEAAGGPVRSEPEWAALLETVRHGLADATTRAVTRAALAVSFHRLAVTRLDRLAEAPTMVLPVADMRAQLRRLVGPGFVTRTGTARLIDVVRYLRAVGARIDKLREDPRRDRERMQRVQALEAALTVAGGGAGFTGDAGVDAVWWMLEELRVGLWAQSLGTAGPVSEARVRRAIDRLGRS</sequence>
<dbReference type="Proteomes" id="UP000437736">
    <property type="component" value="Unassembled WGS sequence"/>
</dbReference>
<name>A0ABW9QS09_9ACTN</name>
<protein>
    <submittedName>
        <fullName evidence="2">DUF3418 domain-containing protein</fullName>
    </submittedName>
</protein>
<evidence type="ECO:0000313" key="3">
    <source>
        <dbReference type="Proteomes" id="UP000437736"/>
    </source>
</evidence>
<feature type="non-terminal residue" evidence="2">
    <location>
        <position position="1"/>
    </location>
</feature>
<proteinExistence type="predicted"/>
<dbReference type="Pfam" id="PF11898">
    <property type="entry name" value="DUF3418"/>
    <property type="match status" value="1"/>
</dbReference>
<dbReference type="EMBL" id="WJHE01000290">
    <property type="protein sequence ID" value="MST32431.1"/>
    <property type="molecule type" value="Genomic_DNA"/>
</dbReference>
<evidence type="ECO:0000313" key="2">
    <source>
        <dbReference type="EMBL" id="MST32431.1"/>
    </source>
</evidence>
<evidence type="ECO:0000259" key="1">
    <source>
        <dbReference type="Pfam" id="PF11898"/>
    </source>
</evidence>
<keyword evidence="3" id="KW-1185">Reference proteome</keyword>
<accession>A0ABW9QS09</accession>
<comment type="caution">
    <text evidence="2">The sequence shown here is derived from an EMBL/GenBank/DDBJ whole genome shotgun (WGS) entry which is preliminary data.</text>
</comment>
<reference evidence="2 3" key="1">
    <citation type="submission" date="2019-11" db="EMBL/GenBank/DDBJ databases">
        <title>Acidiferrimicrobium australis gen. nov., sp. nov., an acidophilic and obligately heterotrophic, member of the Actinobacteria that catalyses dissimilatory oxido- reduction of iron isolated from metal-rich acidic water in Chile.</title>
        <authorList>
            <person name="Gonzalez D."/>
            <person name="Huber K."/>
            <person name="Hedrich S."/>
            <person name="Rojas-Villalobos C."/>
            <person name="Quatrini R."/>
            <person name="Dinamarca M.A."/>
            <person name="Schwarz A."/>
            <person name="Canales C."/>
            <person name="Nancucheo I."/>
        </authorList>
    </citation>
    <scope>NUCLEOTIDE SEQUENCE [LARGE SCALE GENOMIC DNA]</scope>
    <source>
        <strain evidence="2 3">USS-CCA1</strain>
    </source>
</reference>
<gene>
    <name evidence="2" type="ORF">GHK86_06815</name>
</gene>
<feature type="domain" description="RNA helicase HrpA C-terminal" evidence="1">
    <location>
        <begin position="1"/>
        <end position="483"/>
    </location>
</feature>